<comment type="caution">
    <text evidence="1">The sequence shown here is derived from an EMBL/GenBank/DDBJ whole genome shotgun (WGS) entry which is preliminary data.</text>
</comment>
<dbReference type="EMBL" id="PYGK01000008">
    <property type="protein sequence ID" value="PSL28085.1"/>
    <property type="molecule type" value="Genomic_DNA"/>
</dbReference>
<evidence type="ECO:0000313" key="1">
    <source>
        <dbReference type="EMBL" id="PSL28085.1"/>
    </source>
</evidence>
<organism evidence="1 2">
    <name type="scientific">Chitinophaga ginsengisoli</name>
    <dbReference type="NCBI Taxonomy" id="363837"/>
    <lineage>
        <taxon>Bacteria</taxon>
        <taxon>Pseudomonadati</taxon>
        <taxon>Bacteroidota</taxon>
        <taxon>Chitinophagia</taxon>
        <taxon>Chitinophagales</taxon>
        <taxon>Chitinophagaceae</taxon>
        <taxon>Chitinophaga</taxon>
    </lineage>
</organism>
<sequence length="209" mass="24018">MRFYIVNDSLDILRGVNVIPLQYCNFIHTFSTRPPLFFTTPSLDILYQDYSFNACTIRSIIFFVREKTILQAKSSSIRTVIKSVVSGGIGVQFDGGIAADIGQGEYLLSTVGTDSCLHYLNAGTHITAQFEYPSNYFELLMPSNHSPENWVYKGSISKRQEILQRDIVNHHIVSNEREQQFFRSMREFMEDVVRDYDQQMGFQLDPNST</sequence>
<protein>
    <submittedName>
        <fullName evidence="1">Uncharacterized protein</fullName>
    </submittedName>
</protein>
<proteinExistence type="predicted"/>
<keyword evidence="2" id="KW-1185">Reference proteome</keyword>
<evidence type="ECO:0000313" key="2">
    <source>
        <dbReference type="Proteomes" id="UP000240978"/>
    </source>
</evidence>
<name>A0A2P8G2I5_9BACT</name>
<dbReference type="AlphaFoldDB" id="A0A2P8G2I5"/>
<dbReference type="OrthoDB" id="660152at2"/>
<dbReference type="RefSeq" id="WP_106603561.1">
    <property type="nucleotide sequence ID" value="NZ_PYGK01000008.1"/>
</dbReference>
<reference evidence="1 2" key="1">
    <citation type="submission" date="2018-03" db="EMBL/GenBank/DDBJ databases">
        <title>Genomic Encyclopedia of Archaeal and Bacterial Type Strains, Phase II (KMG-II): from individual species to whole genera.</title>
        <authorList>
            <person name="Goeker M."/>
        </authorList>
    </citation>
    <scope>NUCLEOTIDE SEQUENCE [LARGE SCALE GENOMIC DNA]</scope>
    <source>
        <strain evidence="1 2">DSM 18107</strain>
    </source>
</reference>
<accession>A0A2P8G2I5</accession>
<gene>
    <name evidence="1" type="ORF">CLV42_1084</name>
</gene>
<dbReference type="Proteomes" id="UP000240978">
    <property type="component" value="Unassembled WGS sequence"/>
</dbReference>